<organism evidence="1 2">
    <name type="scientific">Crenichthys baileyi</name>
    <name type="common">White River springfish</name>
    <dbReference type="NCBI Taxonomy" id="28760"/>
    <lineage>
        <taxon>Eukaryota</taxon>
        <taxon>Metazoa</taxon>
        <taxon>Chordata</taxon>
        <taxon>Craniata</taxon>
        <taxon>Vertebrata</taxon>
        <taxon>Euteleostomi</taxon>
        <taxon>Actinopterygii</taxon>
        <taxon>Neopterygii</taxon>
        <taxon>Teleostei</taxon>
        <taxon>Neoteleostei</taxon>
        <taxon>Acanthomorphata</taxon>
        <taxon>Ovalentaria</taxon>
        <taxon>Atherinomorphae</taxon>
        <taxon>Cyprinodontiformes</taxon>
        <taxon>Goodeidae</taxon>
        <taxon>Crenichthys</taxon>
    </lineage>
</organism>
<protein>
    <submittedName>
        <fullName evidence="1">Uncharacterized protein</fullName>
    </submittedName>
</protein>
<gene>
    <name evidence="1" type="ORF">CRENBAI_001894</name>
</gene>
<dbReference type="EMBL" id="JAHHUM010000105">
    <property type="protein sequence ID" value="KAK5622540.1"/>
    <property type="molecule type" value="Genomic_DNA"/>
</dbReference>
<accession>A0AAV9SNR7</accession>
<dbReference type="Proteomes" id="UP001311232">
    <property type="component" value="Unassembled WGS sequence"/>
</dbReference>
<comment type="caution">
    <text evidence="1">The sequence shown here is derived from an EMBL/GenBank/DDBJ whole genome shotgun (WGS) entry which is preliminary data.</text>
</comment>
<evidence type="ECO:0000313" key="2">
    <source>
        <dbReference type="Proteomes" id="UP001311232"/>
    </source>
</evidence>
<dbReference type="AlphaFoldDB" id="A0AAV9SNR7"/>
<sequence>MGLVGRMGEIQQNRYVFLLQLVMEVVQGEAGTPTEADVMVLVAQSCRWRVDGQVSVVDRLGKEAAFPWSLGRSNGETDVVIGRFLLGSTGGEPIFRARGEKRSQEQQREILNT</sequence>
<name>A0AAV9SNR7_9TELE</name>
<reference evidence="1 2" key="1">
    <citation type="submission" date="2021-06" db="EMBL/GenBank/DDBJ databases">
        <authorList>
            <person name="Palmer J.M."/>
        </authorList>
    </citation>
    <scope>NUCLEOTIDE SEQUENCE [LARGE SCALE GENOMIC DNA]</scope>
    <source>
        <strain evidence="1 2">MEX-2019</strain>
        <tissue evidence="1">Muscle</tissue>
    </source>
</reference>
<proteinExistence type="predicted"/>
<keyword evidence="2" id="KW-1185">Reference proteome</keyword>
<evidence type="ECO:0000313" key="1">
    <source>
        <dbReference type="EMBL" id="KAK5622540.1"/>
    </source>
</evidence>